<gene>
    <name evidence="1" type="ORF">LCGC14_2568410</name>
</gene>
<organism evidence="1">
    <name type="scientific">marine sediment metagenome</name>
    <dbReference type="NCBI Taxonomy" id="412755"/>
    <lineage>
        <taxon>unclassified sequences</taxon>
        <taxon>metagenomes</taxon>
        <taxon>ecological metagenomes</taxon>
    </lineage>
</organism>
<dbReference type="AlphaFoldDB" id="A0A0F9AIE7"/>
<protein>
    <submittedName>
        <fullName evidence="1">Uncharacterized protein</fullName>
    </submittedName>
</protein>
<dbReference type="EMBL" id="LAZR01042582">
    <property type="protein sequence ID" value="KKL09185.1"/>
    <property type="molecule type" value="Genomic_DNA"/>
</dbReference>
<comment type="caution">
    <text evidence="1">The sequence shown here is derived from an EMBL/GenBank/DDBJ whole genome shotgun (WGS) entry which is preliminary data.</text>
</comment>
<sequence length="58" mass="6247">GGNYTRETVIGHDLVESYGGKVIIISIIEGSSTTKTIETIKGRSFKKDLPKCKGGYIS</sequence>
<feature type="non-terminal residue" evidence="1">
    <location>
        <position position="1"/>
    </location>
</feature>
<proteinExistence type="predicted"/>
<accession>A0A0F9AIE7</accession>
<reference evidence="1" key="1">
    <citation type="journal article" date="2015" name="Nature">
        <title>Complex archaea that bridge the gap between prokaryotes and eukaryotes.</title>
        <authorList>
            <person name="Spang A."/>
            <person name="Saw J.H."/>
            <person name="Jorgensen S.L."/>
            <person name="Zaremba-Niedzwiedzka K."/>
            <person name="Martijn J."/>
            <person name="Lind A.E."/>
            <person name="van Eijk R."/>
            <person name="Schleper C."/>
            <person name="Guy L."/>
            <person name="Ettema T.J."/>
        </authorList>
    </citation>
    <scope>NUCLEOTIDE SEQUENCE</scope>
</reference>
<evidence type="ECO:0000313" key="1">
    <source>
        <dbReference type="EMBL" id="KKL09185.1"/>
    </source>
</evidence>
<name>A0A0F9AIE7_9ZZZZ</name>